<sequence length="442" mass="49607">MGIASQLELLRGAHQNDVGFSSDDDVEAPDFDEERYLDSPSRAVSHSIGLGRDGSTFEIDEQHPSDEGSKLFVRSVIAGCTVSETLDLHAKGKQKQYNPCTWSAADEDVKRPVDDYSAMGGRPTMRAESSSPCKGRKNQAFLSSIQKCEDRYSSSDDDLQDEPETVDYWPVDESVSEHLGCSGVRQISESNLRSLVESDIQHDCSRHSMVELLDELRGKRRNAHFKCKMGRRRKGKMGQHTVIRSVSSSGKDIMSDEEPCEVMDSGSSTDNEDKTQNPELAVTESKRRTMADKFQEAFGSSVDDRRSSFAVLNKSSNGVSGRLQQVLQRQRERELELKNLQIDIWPKGEARCLDVKILSRSYDAKLIVCRCSLLENEESSLENPQHGNFGKIWTIIFSPRVCGDVDLEVANLVRVHPPWKEVQVLRGGEIIILATYYSQIYT</sequence>
<dbReference type="PANTHER" id="PTHR35686:SF1">
    <property type="entry name" value="KINETOCHORE PROTEIN"/>
    <property type="match status" value="1"/>
</dbReference>
<protein>
    <submittedName>
        <fullName evidence="2">Uncharacterized protein</fullName>
    </submittedName>
</protein>
<dbReference type="PANTHER" id="PTHR35686">
    <property type="entry name" value="KINETOCHORE PROTEIN"/>
    <property type="match status" value="1"/>
</dbReference>
<reference evidence="2" key="2">
    <citation type="submission" date="2020-07" db="EMBL/GenBank/DDBJ databases">
        <authorList>
            <person name="Vera ALvarez R."/>
            <person name="Arias-Moreno D.M."/>
            <person name="Jimenez-Jacinto V."/>
            <person name="Jimenez-Bremont J.F."/>
            <person name="Swaminathan K."/>
            <person name="Moose S.P."/>
            <person name="Guerrero-Gonzalez M.L."/>
            <person name="Marino-Ramirez L."/>
            <person name="Landsman D."/>
            <person name="Rodriguez-Kessler M."/>
            <person name="Delgado-Sanchez P."/>
        </authorList>
    </citation>
    <scope>NUCLEOTIDE SEQUENCE</scope>
    <source>
        <tissue evidence="2">Cladode</tissue>
    </source>
</reference>
<accession>A0A7C8ZKN6</accession>
<organism evidence="2">
    <name type="scientific">Opuntia streptacantha</name>
    <name type="common">Prickly pear cactus</name>
    <name type="synonym">Opuntia cardona</name>
    <dbReference type="NCBI Taxonomy" id="393608"/>
    <lineage>
        <taxon>Eukaryota</taxon>
        <taxon>Viridiplantae</taxon>
        <taxon>Streptophyta</taxon>
        <taxon>Embryophyta</taxon>
        <taxon>Tracheophyta</taxon>
        <taxon>Spermatophyta</taxon>
        <taxon>Magnoliopsida</taxon>
        <taxon>eudicotyledons</taxon>
        <taxon>Gunneridae</taxon>
        <taxon>Pentapetalae</taxon>
        <taxon>Caryophyllales</taxon>
        <taxon>Cactineae</taxon>
        <taxon>Cactaceae</taxon>
        <taxon>Opuntioideae</taxon>
        <taxon>Opuntia</taxon>
    </lineage>
</organism>
<name>A0A7C8ZKN6_OPUST</name>
<evidence type="ECO:0000256" key="1">
    <source>
        <dbReference type="SAM" id="MobiDB-lite"/>
    </source>
</evidence>
<feature type="region of interest" description="Disordered" evidence="1">
    <location>
        <begin position="246"/>
        <end position="278"/>
    </location>
</feature>
<dbReference type="EMBL" id="GISG01143176">
    <property type="protein sequence ID" value="MBA4645659.1"/>
    <property type="molecule type" value="Transcribed_RNA"/>
</dbReference>
<reference evidence="2" key="1">
    <citation type="journal article" date="2013" name="J. Plant Res.">
        <title>Effect of fungi and light on seed germination of three Opuntia species from semiarid lands of central Mexico.</title>
        <authorList>
            <person name="Delgado-Sanchez P."/>
            <person name="Jimenez-Bremont J.F."/>
            <person name="Guerrero-Gonzalez Mde L."/>
            <person name="Flores J."/>
        </authorList>
    </citation>
    <scope>NUCLEOTIDE SEQUENCE</scope>
    <source>
        <tissue evidence="2">Cladode</tissue>
    </source>
</reference>
<proteinExistence type="predicted"/>
<evidence type="ECO:0000313" key="2">
    <source>
        <dbReference type="EMBL" id="MBA4645659.1"/>
    </source>
</evidence>
<dbReference type="AlphaFoldDB" id="A0A7C8ZKN6"/>